<dbReference type="AlphaFoldDB" id="A0AAP5JSG9"/>
<dbReference type="Proteomes" id="UP001259239">
    <property type="component" value="Unassembled WGS sequence"/>
</dbReference>
<reference evidence="1" key="1">
    <citation type="journal article" date="2023" name="J. Vet. Diagn. Invest.">
        <title>Oxytetracycline-resistant Paenibacillus larvae identified in commercial beekeeping operations in Saskatchewan using pooled honey sampling.</title>
        <authorList>
            <person name="Obshta O."/>
            <person name="Zabrodski M.W."/>
            <person name="Soomro T."/>
            <person name="Wilson G."/>
            <person name="Masood F."/>
            <person name="Thebeau J."/>
            <person name="Silva M.C.B."/>
            <person name="Biganski S."/>
            <person name="Kozii I.V."/>
            <person name="Koziy R.V."/>
            <person name="Raza M.F."/>
            <person name="Jose M.S."/>
            <person name="Simko E."/>
            <person name="Wood S.C."/>
        </authorList>
    </citation>
    <scope>NUCLEOTIDE SEQUENCE</scope>
    <source>
        <strain evidence="1">PL001</strain>
    </source>
</reference>
<accession>A0AAP5JSG9</accession>
<reference evidence="1" key="2">
    <citation type="submission" date="2023-03" db="EMBL/GenBank/DDBJ databases">
        <authorList>
            <person name="Obshta O."/>
            <person name="Zabrodski M.W."/>
            <person name="Soomro T."/>
            <person name="Wilson G."/>
            <person name="Masood F."/>
            <person name="Thebeau J."/>
            <person name="Bezerra Da Silva M.C."/>
            <person name="Raza F."/>
            <person name="Biganski S."/>
            <person name="Jose M."/>
            <person name="Camilli M."/>
            <person name="Kozii I.V."/>
            <person name="Kozii R.V."/>
            <person name="Simko E."/>
            <person name="Wood S.C."/>
        </authorList>
    </citation>
    <scope>NUCLEOTIDE SEQUENCE</scope>
    <source>
        <strain evidence="1">PL001</strain>
    </source>
</reference>
<evidence type="ECO:0000313" key="2">
    <source>
        <dbReference type="Proteomes" id="UP001259239"/>
    </source>
</evidence>
<protein>
    <submittedName>
        <fullName evidence="1">Uncharacterized protein</fullName>
    </submittedName>
</protein>
<organism evidence="1 2">
    <name type="scientific">Paenibacillus larvae</name>
    <dbReference type="NCBI Taxonomy" id="1464"/>
    <lineage>
        <taxon>Bacteria</taxon>
        <taxon>Bacillati</taxon>
        <taxon>Bacillota</taxon>
        <taxon>Bacilli</taxon>
        <taxon>Bacillales</taxon>
        <taxon>Paenibacillaceae</taxon>
        <taxon>Paenibacillus</taxon>
    </lineage>
</organism>
<gene>
    <name evidence="1" type="ORF">P7H09_07090</name>
</gene>
<evidence type="ECO:0000313" key="1">
    <source>
        <dbReference type="EMBL" id="MDT2251126.1"/>
    </source>
</evidence>
<proteinExistence type="predicted"/>
<dbReference type="EMBL" id="JARQGV010000004">
    <property type="protein sequence ID" value="MDT2251126.1"/>
    <property type="molecule type" value="Genomic_DNA"/>
</dbReference>
<name>A0AAP5JSG9_9BACL</name>
<sequence length="42" mass="4836">MIEQEADVISVPSYQLNNQASDLYKYVCITEYIDMPPSPTRL</sequence>
<comment type="caution">
    <text evidence="1">The sequence shown here is derived from an EMBL/GenBank/DDBJ whole genome shotgun (WGS) entry which is preliminary data.</text>
</comment>